<dbReference type="EMBL" id="WNWR01000391">
    <property type="protein sequence ID" value="KAE9980282.1"/>
    <property type="molecule type" value="Genomic_DNA"/>
</dbReference>
<accession>A0A8H3V198</accession>
<protein>
    <recommendedName>
        <fullName evidence="5">Carboxylic ester hydrolase</fullName>
        <ecNumber evidence="5">3.1.1.-</ecNumber>
    </recommendedName>
</protein>
<dbReference type="EC" id="3.1.1.-" evidence="5"/>
<dbReference type="Proteomes" id="UP000490939">
    <property type="component" value="Unassembled WGS sequence"/>
</dbReference>
<gene>
    <name evidence="8" type="ORF">EG327_006640</name>
    <name evidence="7" type="ORF">EG328_000412</name>
</gene>
<feature type="active site" description="Acyl-ester intermediate" evidence="4">
    <location>
        <position position="214"/>
    </location>
</feature>
<dbReference type="InterPro" id="IPR000997">
    <property type="entry name" value="Cholinesterase"/>
</dbReference>
<dbReference type="PRINTS" id="PR00878">
    <property type="entry name" value="CHOLNESTRASE"/>
</dbReference>
<evidence type="ECO:0000313" key="7">
    <source>
        <dbReference type="EMBL" id="KAE9980180.1"/>
    </source>
</evidence>
<dbReference type="PANTHER" id="PTHR43918">
    <property type="entry name" value="ACETYLCHOLINESTERASE"/>
    <property type="match status" value="1"/>
</dbReference>
<dbReference type="InterPro" id="IPR050654">
    <property type="entry name" value="AChE-related_enzymes"/>
</dbReference>
<sequence>MITQNPLVLILSSLAITYAEAPTVKLDSGIFRGTSTQLPGSSKIIHKYLGLPFAAPPIRFSPPQPPATSTAQRNATVLPPACVQNVSGPGAESFVSNTTLESEDCLYLNVFAPALLTTSTAGGKTVMVWFFGGALQFGTGSLPGYDGTSFATNQDVILVAPNYRTNVFGFPGTFMPVKERNLGFLDQRMALDWVQQNIASFGGDPKKVTIFGQSAGARSVDFHLLTNNPKNPPFRAVIVQSGSARITPGQVKEAKKLGENTKTLAVLANKLGCTSTEKLLDCLRKVSASDIKKALPSSPPFGAVDDEGFTTVVDPEKYRKERRAANVSLLIGTTADEQKATLAGQRGITVVQYLDKLYGSNTSLKEGILKAYPVGAGSMYKTDYDAVAAIATDSSFTCVTSRESKISAEAGYPTWRYFFNASFPNTDFPPGSGAYHSSEIPFIFGNLKTPVSPPSHEELSLSAIMQTTWADFAKDPEKGPGWAKVEAHGENHLGQFNSDGRMRVDSPAFADRNCAVFGDSIY</sequence>
<feature type="active site" description="Charge relay system" evidence="4">
    <location>
        <position position="436"/>
    </location>
</feature>
<dbReference type="AlphaFoldDB" id="A0A8H3V198"/>
<feature type="active site" description="Charge relay system" evidence="4">
    <location>
        <position position="337"/>
    </location>
</feature>
<dbReference type="Gene3D" id="3.40.50.1820">
    <property type="entry name" value="alpha/beta hydrolase"/>
    <property type="match status" value="1"/>
</dbReference>
<evidence type="ECO:0000256" key="5">
    <source>
        <dbReference type="RuleBase" id="RU361235"/>
    </source>
</evidence>
<dbReference type="PANTHER" id="PTHR43918:SF4">
    <property type="entry name" value="CARBOXYLIC ESTER HYDROLASE"/>
    <property type="match status" value="1"/>
</dbReference>
<keyword evidence="3" id="KW-1015">Disulfide bond</keyword>
<reference evidence="7 9" key="1">
    <citation type="submission" date="2018-12" db="EMBL/GenBank/DDBJ databases">
        <title>Venturia inaequalis Genome Resource.</title>
        <authorList>
            <person name="Lichtner F.J."/>
        </authorList>
    </citation>
    <scope>NUCLEOTIDE SEQUENCE [LARGE SCALE GENOMIC DNA]</scope>
    <source>
        <strain evidence="7 9">120213</strain>
        <strain evidence="8 10">DMI_063113</strain>
    </source>
</reference>
<keyword evidence="10" id="KW-1185">Reference proteome</keyword>
<dbReference type="InterPro" id="IPR019819">
    <property type="entry name" value="Carboxylesterase_B_CS"/>
</dbReference>
<proteinExistence type="inferred from homology"/>
<feature type="domain" description="Carboxylesterase type B" evidence="6">
    <location>
        <begin position="21"/>
        <end position="493"/>
    </location>
</feature>
<dbReference type="PROSITE" id="PS00941">
    <property type="entry name" value="CARBOXYLESTERASE_B_2"/>
    <property type="match status" value="1"/>
</dbReference>
<comment type="similarity">
    <text evidence="1 5">Belongs to the type-B carboxylesterase/lipase family.</text>
</comment>
<evidence type="ECO:0000313" key="8">
    <source>
        <dbReference type="EMBL" id="KAE9980282.1"/>
    </source>
</evidence>
<feature type="chain" id="PRO_5044521564" description="Carboxylic ester hydrolase" evidence="5">
    <location>
        <begin position="22"/>
        <end position="522"/>
    </location>
</feature>
<keyword evidence="5" id="KW-0732">Signal</keyword>
<dbReference type="PROSITE" id="PS00122">
    <property type="entry name" value="CARBOXYLESTERASE_B_1"/>
    <property type="match status" value="1"/>
</dbReference>
<dbReference type="InterPro" id="IPR019826">
    <property type="entry name" value="Carboxylesterase_B_AS"/>
</dbReference>
<evidence type="ECO:0000256" key="3">
    <source>
        <dbReference type="ARBA" id="ARBA00023157"/>
    </source>
</evidence>
<name>A0A8H3V198_VENIN</name>
<dbReference type="GO" id="GO:0004104">
    <property type="term" value="F:cholinesterase activity"/>
    <property type="evidence" value="ECO:0007669"/>
    <property type="project" value="InterPro"/>
</dbReference>
<evidence type="ECO:0000259" key="6">
    <source>
        <dbReference type="Pfam" id="PF00135"/>
    </source>
</evidence>
<dbReference type="InterPro" id="IPR029058">
    <property type="entry name" value="AB_hydrolase_fold"/>
</dbReference>
<dbReference type="InterPro" id="IPR002018">
    <property type="entry name" value="CarbesteraseB"/>
</dbReference>
<evidence type="ECO:0000313" key="10">
    <source>
        <dbReference type="Proteomes" id="UP000490939"/>
    </source>
</evidence>
<evidence type="ECO:0000256" key="2">
    <source>
        <dbReference type="ARBA" id="ARBA00022801"/>
    </source>
</evidence>
<evidence type="ECO:0000256" key="1">
    <source>
        <dbReference type="ARBA" id="ARBA00005964"/>
    </source>
</evidence>
<dbReference type="Proteomes" id="UP000447873">
    <property type="component" value="Unassembled WGS sequence"/>
</dbReference>
<feature type="signal peptide" evidence="5">
    <location>
        <begin position="1"/>
        <end position="21"/>
    </location>
</feature>
<keyword evidence="2 5" id="KW-0378">Hydrolase</keyword>
<evidence type="ECO:0000313" key="9">
    <source>
        <dbReference type="Proteomes" id="UP000447873"/>
    </source>
</evidence>
<organism evidence="7 9">
    <name type="scientific">Venturia inaequalis</name>
    <name type="common">Apple scab fungus</name>
    <dbReference type="NCBI Taxonomy" id="5025"/>
    <lineage>
        <taxon>Eukaryota</taxon>
        <taxon>Fungi</taxon>
        <taxon>Dikarya</taxon>
        <taxon>Ascomycota</taxon>
        <taxon>Pezizomycotina</taxon>
        <taxon>Dothideomycetes</taxon>
        <taxon>Pleosporomycetidae</taxon>
        <taxon>Venturiales</taxon>
        <taxon>Venturiaceae</taxon>
        <taxon>Venturia</taxon>
    </lineage>
</organism>
<dbReference type="Pfam" id="PF00135">
    <property type="entry name" value="COesterase"/>
    <property type="match status" value="1"/>
</dbReference>
<dbReference type="SUPFAM" id="SSF53474">
    <property type="entry name" value="alpha/beta-Hydrolases"/>
    <property type="match status" value="1"/>
</dbReference>
<evidence type="ECO:0000256" key="4">
    <source>
        <dbReference type="PIRSR" id="PIRSR600997-1"/>
    </source>
</evidence>
<dbReference type="EMBL" id="WNWS01000107">
    <property type="protein sequence ID" value="KAE9980180.1"/>
    <property type="molecule type" value="Genomic_DNA"/>
</dbReference>
<comment type="caution">
    <text evidence="7">The sequence shown here is derived from an EMBL/GenBank/DDBJ whole genome shotgun (WGS) entry which is preliminary data.</text>
</comment>